<dbReference type="InterPro" id="IPR018958">
    <property type="entry name" value="Knr4/Smi1-like_dom"/>
</dbReference>
<keyword evidence="4" id="KW-1185">Reference proteome</keyword>
<gene>
    <name evidence="3" type="ORF">GCM10025759_33600</name>
</gene>
<dbReference type="SUPFAM" id="SSF160631">
    <property type="entry name" value="SMI1/KNR4-like"/>
    <property type="match status" value="1"/>
</dbReference>
<dbReference type="Proteomes" id="UP001501083">
    <property type="component" value="Unassembled WGS sequence"/>
</dbReference>
<accession>A0ABP9LNL1</accession>
<name>A0ABP9LNL1_9GAMM</name>
<dbReference type="SMART" id="SM00860">
    <property type="entry name" value="SMI1_KNR4"/>
    <property type="match status" value="1"/>
</dbReference>
<keyword evidence="1" id="KW-0812">Transmembrane</keyword>
<keyword evidence="1" id="KW-0472">Membrane</keyword>
<feature type="transmembrane region" description="Helical" evidence="1">
    <location>
        <begin position="6"/>
        <end position="26"/>
    </location>
</feature>
<dbReference type="InterPro" id="IPR037883">
    <property type="entry name" value="Knr4/Smi1-like_sf"/>
</dbReference>
<reference evidence="4" key="1">
    <citation type="journal article" date="2019" name="Int. J. Syst. Evol. Microbiol.">
        <title>The Global Catalogue of Microorganisms (GCM) 10K type strain sequencing project: providing services to taxonomists for standard genome sequencing and annotation.</title>
        <authorList>
            <consortium name="The Broad Institute Genomics Platform"/>
            <consortium name="The Broad Institute Genome Sequencing Center for Infectious Disease"/>
            <person name="Wu L."/>
            <person name="Ma J."/>
        </authorList>
    </citation>
    <scope>NUCLEOTIDE SEQUENCE [LARGE SCALE GENOMIC DNA]</scope>
    <source>
        <strain evidence="4">JCM 19212</strain>
    </source>
</reference>
<dbReference type="RefSeq" id="WP_158984136.1">
    <property type="nucleotide sequence ID" value="NZ_BAABKY010000006.1"/>
</dbReference>
<evidence type="ECO:0000256" key="1">
    <source>
        <dbReference type="SAM" id="Phobius"/>
    </source>
</evidence>
<dbReference type="Pfam" id="PF09346">
    <property type="entry name" value="SMI1_KNR4"/>
    <property type="match status" value="1"/>
</dbReference>
<comment type="caution">
    <text evidence="3">The sequence shown here is derived from an EMBL/GenBank/DDBJ whole genome shotgun (WGS) entry which is preliminary data.</text>
</comment>
<proteinExistence type="predicted"/>
<evidence type="ECO:0000259" key="2">
    <source>
        <dbReference type="SMART" id="SM00860"/>
    </source>
</evidence>
<dbReference type="EMBL" id="BAABKY010000006">
    <property type="protein sequence ID" value="GAA5082281.1"/>
    <property type="molecule type" value="Genomic_DNA"/>
</dbReference>
<dbReference type="Gene3D" id="3.40.1580.10">
    <property type="entry name" value="SMI1/KNR4-like"/>
    <property type="match status" value="1"/>
</dbReference>
<feature type="domain" description="Knr4/Smi1-like" evidence="2">
    <location>
        <begin position="38"/>
        <end position="157"/>
    </location>
</feature>
<sequence>MSSLQAAITVALGLVVIAGPMLWWAFYRDGYDGAASAQLTEDPVLRMSVQEVDRVEAELQLTLPAAYADFLRTRGDYPDNTTVLDTADLIIGCTTEYRHGIYGAPPWPWHLVCIGDEADACPYALDCLSGEIVQTHKGDATARPIARFADFTAFLEAKGAGVGA</sequence>
<keyword evidence="1" id="KW-1133">Transmembrane helix</keyword>
<evidence type="ECO:0000313" key="3">
    <source>
        <dbReference type="EMBL" id="GAA5082281.1"/>
    </source>
</evidence>
<evidence type="ECO:0000313" key="4">
    <source>
        <dbReference type="Proteomes" id="UP001501083"/>
    </source>
</evidence>
<protein>
    <recommendedName>
        <fullName evidence="2">Knr4/Smi1-like domain-containing protein</fullName>
    </recommendedName>
</protein>
<organism evidence="3 4">
    <name type="scientific">Lysobacter panacisoli</name>
    <dbReference type="NCBI Taxonomy" id="1255263"/>
    <lineage>
        <taxon>Bacteria</taxon>
        <taxon>Pseudomonadati</taxon>
        <taxon>Pseudomonadota</taxon>
        <taxon>Gammaproteobacteria</taxon>
        <taxon>Lysobacterales</taxon>
        <taxon>Lysobacteraceae</taxon>
        <taxon>Lysobacter</taxon>
    </lineage>
</organism>